<dbReference type="AlphaFoldDB" id="A0A1W1CLM7"/>
<name>A0A1W1CLM7_9ZZZZ</name>
<sequence>MIQKIVLICLISLNIYATDTKTHVTFTNEKSMGKDKNGNNIYERDVTIDTQNFKVKNFWSQFSFSGDSKNESEFATLSKTGTVRIKVESTSLCELYSELDEAGCSGQKPFLINNEALIGQGIGDTISLIFQQDFNGTDILYNDTNASVFYPLDVERNEKFYKKQKDNTRSFFGLFGTLFNTFFGDSSFFSSFFNFGVSDNNGNPVEDIRQRYIANIVSGIDQDHLLEKSVTPLETTRLNDPVSLIDYRETIVNNGSCQLFFFRPSESSSFCNLLSGIPFVSLFVSSTPTTTYQIDTIQVDTENSLITFASAYSEMTIDEYQSGAVYQQASDDSRSTSIFSLIGCFLFGCSESDDTDMIEQPMDTHYQFNDDTAVNLTMAVTESGNIIDDFQTFKLQGIHSLTGSEQRCTVKETNDYDTWSQYTFKPNGTESQTFTDLDNVVTETWCNPYTRSDYEDRGGYCPRSYEKIITLPQTLKTPEEWLSWCDTAIENNVVTTTEDCDRFLIWKINCRDVIDPIIVDDYEILDYVNTSRRGLILDLELIDLDVKSKAVHLRYELISTKH</sequence>
<proteinExistence type="predicted"/>
<accession>A0A1W1CLM7</accession>
<reference evidence="1" key="1">
    <citation type="submission" date="2016-10" db="EMBL/GenBank/DDBJ databases">
        <authorList>
            <person name="de Groot N.N."/>
        </authorList>
    </citation>
    <scope>NUCLEOTIDE SEQUENCE</scope>
</reference>
<organism evidence="1">
    <name type="scientific">hydrothermal vent metagenome</name>
    <dbReference type="NCBI Taxonomy" id="652676"/>
    <lineage>
        <taxon>unclassified sequences</taxon>
        <taxon>metagenomes</taxon>
        <taxon>ecological metagenomes</taxon>
    </lineage>
</organism>
<evidence type="ECO:0000313" key="1">
    <source>
        <dbReference type="EMBL" id="SFV66674.1"/>
    </source>
</evidence>
<gene>
    <name evidence="1" type="ORF">MNB_SM-4-1230</name>
</gene>
<protein>
    <submittedName>
        <fullName evidence="1">Uncharacterized protein</fullName>
    </submittedName>
</protein>
<dbReference type="EMBL" id="FPHF01000092">
    <property type="protein sequence ID" value="SFV66674.1"/>
    <property type="molecule type" value="Genomic_DNA"/>
</dbReference>